<dbReference type="PANTHER" id="PTHR43280:SF2">
    <property type="entry name" value="HTH-TYPE TRANSCRIPTIONAL REGULATOR EXSA"/>
    <property type="match status" value="1"/>
</dbReference>
<keyword evidence="3" id="KW-0804">Transcription</keyword>
<accession>A0A9D5LWN4</accession>
<dbReference type="EMBL" id="JADCKB010000001">
    <property type="protein sequence ID" value="MBE5039106.1"/>
    <property type="molecule type" value="Genomic_DNA"/>
</dbReference>
<keyword evidence="6" id="KW-1185">Reference proteome</keyword>
<reference evidence="5" key="1">
    <citation type="submission" date="2020-10" db="EMBL/GenBank/DDBJ databases">
        <title>ChiBAC.</title>
        <authorList>
            <person name="Zenner C."/>
            <person name="Hitch T.C.A."/>
            <person name="Clavel T."/>
        </authorList>
    </citation>
    <scope>NUCLEOTIDE SEQUENCE</scope>
    <source>
        <strain evidence="5">DSM 107454</strain>
    </source>
</reference>
<dbReference type="InterPro" id="IPR009057">
    <property type="entry name" value="Homeodomain-like_sf"/>
</dbReference>
<evidence type="ECO:0000256" key="1">
    <source>
        <dbReference type="ARBA" id="ARBA00023015"/>
    </source>
</evidence>
<dbReference type="PANTHER" id="PTHR43280">
    <property type="entry name" value="ARAC-FAMILY TRANSCRIPTIONAL REGULATOR"/>
    <property type="match status" value="1"/>
</dbReference>
<evidence type="ECO:0000259" key="4">
    <source>
        <dbReference type="PROSITE" id="PS01124"/>
    </source>
</evidence>
<dbReference type="Pfam" id="PF02311">
    <property type="entry name" value="AraC_binding"/>
    <property type="match status" value="1"/>
</dbReference>
<evidence type="ECO:0000313" key="5">
    <source>
        <dbReference type="EMBL" id="MBE5039106.1"/>
    </source>
</evidence>
<keyword evidence="1" id="KW-0805">Transcription regulation</keyword>
<gene>
    <name evidence="5" type="ORF">INF28_01305</name>
</gene>
<evidence type="ECO:0000256" key="2">
    <source>
        <dbReference type="ARBA" id="ARBA00023125"/>
    </source>
</evidence>
<dbReference type="SMART" id="SM00342">
    <property type="entry name" value="HTH_ARAC"/>
    <property type="match status" value="1"/>
</dbReference>
<dbReference type="InterPro" id="IPR003313">
    <property type="entry name" value="AraC-bd"/>
</dbReference>
<dbReference type="Gene3D" id="2.60.120.10">
    <property type="entry name" value="Jelly Rolls"/>
    <property type="match status" value="1"/>
</dbReference>
<evidence type="ECO:0000256" key="3">
    <source>
        <dbReference type="ARBA" id="ARBA00023163"/>
    </source>
</evidence>
<protein>
    <submittedName>
        <fullName evidence="5">Helix-turn-helix transcriptional regulator</fullName>
    </submittedName>
</protein>
<dbReference type="AlphaFoldDB" id="A0A9D5LWN4"/>
<proteinExistence type="predicted"/>
<dbReference type="InterPro" id="IPR014710">
    <property type="entry name" value="RmlC-like_jellyroll"/>
</dbReference>
<dbReference type="GO" id="GO:0003700">
    <property type="term" value="F:DNA-binding transcription factor activity"/>
    <property type="evidence" value="ECO:0007669"/>
    <property type="project" value="InterPro"/>
</dbReference>
<evidence type="ECO:0000313" key="6">
    <source>
        <dbReference type="Proteomes" id="UP000806542"/>
    </source>
</evidence>
<dbReference type="PROSITE" id="PS01124">
    <property type="entry name" value="HTH_ARAC_FAMILY_2"/>
    <property type="match status" value="1"/>
</dbReference>
<organism evidence="5 6">
    <name type="scientific">Ructibacterium gallinarum</name>
    <dbReference type="NCBI Taxonomy" id="2779355"/>
    <lineage>
        <taxon>Bacteria</taxon>
        <taxon>Bacillati</taxon>
        <taxon>Bacillota</taxon>
        <taxon>Clostridia</taxon>
        <taxon>Eubacteriales</taxon>
        <taxon>Oscillospiraceae</taxon>
        <taxon>Ructibacterium</taxon>
    </lineage>
</organism>
<dbReference type="InterPro" id="IPR018060">
    <property type="entry name" value="HTH_AraC"/>
</dbReference>
<dbReference type="SUPFAM" id="SSF51215">
    <property type="entry name" value="Regulatory protein AraC"/>
    <property type="match status" value="1"/>
</dbReference>
<comment type="caution">
    <text evidence="5">The sequence shown here is derived from an EMBL/GenBank/DDBJ whole genome shotgun (WGS) entry which is preliminary data.</text>
</comment>
<dbReference type="Proteomes" id="UP000806542">
    <property type="component" value="Unassembled WGS sequence"/>
</dbReference>
<keyword evidence="2" id="KW-0238">DNA-binding</keyword>
<dbReference type="GO" id="GO:0043565">
    <property type="term" value="F:sequence-specific DNA binding"/>
    <property type="evidence" value="ECO:0007669"/>
    <property type="project" value="InterPro"/>
</dbReference>
<dbReference type="SUPFAM" id="SSF46689">
    <property type="entry name" value="Homeodomain-like"/>
    <property type="match status" value="2"/>
</dbReference>
<feature type="domain" description="HTH araC/xylS-type" evidence="4">
    <location>
        <begin position="163"/>
        <end position="261"/>
    </location>
</feature>
<name>A0A9D5LWN4_9FIRM</name>
<sequence>MEKIRRLSKELTSEEGIAVLKNRVERCFPLHWHEFYELEYILSGSGTYTLNGTSYCAKPGMLFFSTYMDFHDIVPQEPIQTLTVEFDERWIDKTLFLDLYTSTVIENFDADWLMKLAEVLQAKQKYYALYAEKLLNCILVEVCRQINNNSAQGKPVGIAENVKMALQYIHLHFRENISMTEIARQSGACPTYFSKIFKEQTGVTLKCHLTDLRIEYAKRLLQYSDIPVTEVCFDSGFNTFSSFYRMFFDRTGMSPQKYKNSLSTDGNY</sequence>
<dbReference type="InterPro" id="IPR037923">
    <property type="entry name" value="HTH-like"/>
</dbReference>
<dbReference type="Gene3D" id="1.10.10.60">
    <property type="entry name" value="Homeodomain-like"/>
    <property type="match status" value="2"/>
</dbReference>
<dbReference type="Pfam" id="PF12833">
    <property type="entry name" value="HTH_18"/>
    <property type="match status" value="1"/>
</dbReference>